<sequence length="148" mass="16634">MTRHTRNRRTQRKGKGRRRQTRGKRTQRGGFLGLFEDTSFDIQKKINSLNEDLKNPNLGPQEIDDIKTKINELGIKMTEALNKEKNPEQKKGWFDSLFDSSPSAQVASPVAGTSPPGYPGSPQVASPVAGPGYTSRGGRRRRRSNRRK</sequence>
<feature type="compositionally biased region" description="Low complexity" evidence="1">
    <location>
        <begin position="100"/>
        <end position="111"/>
    </location>
</feature>
<feature type="region of interest" description="Disordered" evidence="1">
    <location>
        <begin position="1"/>
        <end position="32"/>
    </location>
</feature>
<name>A0A6C0I801_9ZZZZ</name>
<feature type="compositionally biased region" description="Basic and acidic residues" evidence="1">
    <location>
        <begin position="81"/>
        <end position="93"/>
    </location>
</feature>
<dbReference type="AlphaFoldDB" id="A0A6C0I801"/>
<dbReference type="EMBL" id="MN740118">
    <property type="protein sequence ID" value="QHT88507.1"/>
    <property type="molecule type" value="Genomic_DNA"/>
</dbReference>
<proteinExistence type="predicted"/>
<accession>A0A6C0I801</accession>
<feature type="compositionally biased region" description="Basic residues" evidence="1">
    <location>
        <begin position="137"/>
        <end position="148"/>
    </location>
</feature>
<protein>
    <submittedName>
        <fullName evidence="2">Uncharacterized protein</fullName>
    </submittedName>
</protein>
<reference evidence="2" key="1">
    <citation type="journal article" date="2020" name="Nature">
        <title>Giant virus diversity and host interactions through global metagenomics.</title>
        <authorList>
            <person name="Schulz F."/>
            <person name="Roux S."/>
            <person name="Paez-Espino D."/>
            <person name="Jungbluth S."/>
            <person name="Walsh D.A."/>
            <person name="Denef V.J."/>
            <person name="McMahon K.D."/>
            <person name="Konstantinidis K.T."/>
            <person name="Eloe-Fadrosh E.A."/>
            <person name="Kyrpides N.C."/>
            <person name="Woyke T."/>
        </authorList>
    </citation>
    <scope>NUCLEOTIDE SEQUENCE</scope>
    <source>
        <strain evidence="2">GVMAG-M-3300023184-51</strain>
    </source>
</reference>
<feature type="region of interest" description="Disordered" evidence="1">
    <location>
        <begin position="80"/>
        <end position="148"/>
    </location>
</feature>
<organism evidence="2">
    <name type="scientific">viral metagenome</name>
    <dbReference type="NCBI Taxonomy" id="1070528"/>
    <lineage>
        <taxon>unclassified sequences</taxon>
        <taxon>metagenomes</taxon>
        <taxon>organismal metagenomes</taxon>
    </lineage>
</organism>
<evidence type="ECO:0000256" key="1">
    <source>
        <dbReference type="SAM" id="MobiDB-lite"/>
    </source>
</evidence>
<feature type="compositionally biased region" description="Basic residues" evidence="1">
    <location>
        <begin position="1"/>
        <end position="27"/>
    </location>
</feature>
<evidence type="ECO:0000313" key="2">
    <source>
        <dbReference type="EMBL" id="QHT88507.1"/>
    </source>
</evidence>